<protein>
    <submittedName>
        <fullName evidence="1">Uncharacterized protein</fullName>
    </submittedName>
</protein>
<dbReference type="Proteomes" id="UP000593561">
    <property type="component" value="Unassembled WGS sequence"/>
</dbReference>
<reference evidence="1 2" key="1">
    <citation type="journal article" date="2019" name="Genome Biol. Evol.">
        <title>Insights into the evolution of the New World diploid cottons (Gossypium, subgenus Houzingenia) based on genome sequencing.</title>
        <authorList>
            <person name="Grover C.E."/>
            <person name="Arick M.A. 2nd"/>
            <person name="Thrash A."/>
            <person name="Conover J.L."/>
            <person name="Sanders W.S."/>
            <person name="Peterson D.G."/>
            <person name="Frelichowski J.E."/>
            <person name="Scheffler J.A."/>
            <person name="Scheffler B.E."/>
            <person name="Wendel J.F."/>
        </authorList>
    </citation>
    <scope>NUCLEOTIDE SEQUENCE [LARGE SCALE GENOMIC DNA]</scope>
    <source>
        <strain evidence="1">27</strain>
        <tissue evidence="1">Leaf</tissue>
    </source>
</reference>
<evidence type="ECO:0000313" key="1">
    <source>
        <dbReference type="EMBL" id="MBA0608999.1"/>
    </source>
</evidence>
<feature type="non-terminal residue" evidence="1">
    <location>
        <position position="1"/>
    </location>
</feature>
<dbReference type="EMBL" id="JABFAC010000003">
    <property type="protein sequence ID" value="MBA0608999.1"/>
    <property type="molecule type" value="Genomic_DNA"/>
</dbReference>
<dbReference type="AlphaFoldDB" id="A0A7J8R576"/>
<accession>A0A7J8R576</accession>
<name>A0A7J8R576_GOSDV</name>
<comment type="caution">
    <text evidence="1">The sequence shown here is derived from an EMBL/GenBank/DDBJ whole genome shotgun (WGS) entry which is preliminary data.</text>
</comment>
<sequence>PRLSALNEDKKHLATTIDRCQKDLSYYQIQTGIDLIAKAKYFLQEINYQLRTDGRRIIAYYSRISDKDEESIRLLKKIAEMDIEDFSSPILQQIRSTWKNCHQDISTIHHG</sequence>
<organism evidence="1 2">
    <name type="scientific">Gossypium davidsonii</name>
    <name type="common">Davidson's cotton</name>
    <name type="synonym">Gossypium klotzschianum subsp. davidsonii</name>
    <dbReference type="NCBI Taxonomy" id="34287"/>
    <lineage>
        <taxon>Eukaryota</taxon>
        <taxon>Viridiplantae</taxon>
        <taxon>Streptophyta</taxon>
        <taxon>Embryophyta</taxon>
        <taxon>Tracheophyta</taxon>
        <taxon>Spermatophyta</taxon>
        <taxon>Magnoliopsida</taxon>
        <taxon>eudicotyledons</taxon>
        <taxon>Gunneridae</taxon>
        <taxon>Pentapetalae</taxon>
        <taxon>rosids</taxon>
        <taxon>malvids</taxon>
        <taxon>Malvales</taxon>
        <taxon>Malvaceae</taxon>
        <taxon>Malvoideae</taxon>
        <taxon>Gossypium</taxon>
    </lineage>
</organism>
<gene>
    <name evidence="1" type="ORF">Godav_021139</name>
</gene>
<evidence type="ECO:0000313" key="2">
    <source>
        <dbReference type="Proteomes" id="UP000593561"/>
    </source>
</evidence>
<proteinExistence type="predicted"/>
<keyword evidence="2" id="KW-1185">Reference proteome</keyword>